<comment type="pathway">
    <text evidence="3">Protein modification; protein ubiquitination.</text>
</comment>
<evidence type="ECO:0000259" key="6">
    <source>
        <dbReference type="Pfam" id="PF03931"/>
    </source>
</evidence>
<dbReference type="OrthoDB" id="5786141at2759"/>
<evidence type="ECO:0000256" key="4">
    <source>
        <dbReference type="SAM" id="MobiDB-lite"/>
    </source>
</evidence>
<evidence type="ECO:0000256" key="1">
    <source>
        <dbReference type="ARBA" id="ARBA00009993"/>
    </source>
</evidence>
<dbReference type="InterPro" id="IPR036296">
    <property type="entry name" value="SKP1-like_dim_sf"/>
</dbReference>
<dbReference type="GO" id="GO:0006511">
    <property type="term" value="P:ubiquitin-dependent protein catabolic process"/>
    <property type="evidence" value="ECO:0007669"/>
    <property type="project" value="InterPro"/>
</dbReference>
<dbReference type="EMBL" id="AZBU02000005">
    <property type="protein sequence ID" value="TKR77133.1"/>
    <property type="molecule type" value="Genomic_DNA"/>
</dbReference>
<reference evidence="7 8" key="1">
    <citation type="journal article" date="2015" name="Genome Biol.">
        <title>Comparative genomics of Steinernema reveals deeply conserved gene regulatory networks.</title>
        <authorList>
            <person name="Dillman A.R."/>
            <person name="Macchietto M."/>
            <person name="Porter C.F."/>
            <person name="Rogers A."/>
            <person name="Williams B."/>
            <person name="Antoshechkin I."/>
            <person name="Lee M.M."/>
            <person name="Goodwin Z."/>
            <person name="Lu X."/>
            <person name="Lewis E.E."/>
            <person name="Goodrich-Blair H."/>
            <person name="Stock S.P."/>
            <person name="Adams B.J."/>
            <person name="Sternberg P.W."/>
            <person name="Mortazavi A."/>
        </authorList>
    </citation>
    <scope>NUCLEOTIDE SEQUENCE [LARGE SCALE GENOMIC DNA]</scope>
    <source>
        <strain evidence="7 8">ALL</strain>
    </source>
</reference>
<evidence type="ECO:0000259" key="5">
    <source>
        <dbReference type="Pfam" id="PF01466"/>
    </source>
</evidence>
<accession>A0A4U5N4K7</accession>
<dbReference type="InterPro" id="IPR016072">
    <property type="entry name" value="Skp1_comp_dimer"/>
</dbReference>
<comment type="caution">
    <text evidence="7">The sequence shown here is derived from an EMBL/GenBank/DDBJ whole genome shotgun (WGS) entry which is preliminary data.</text>
</comment>
<organism evidence="7 8">
    <name type="scientific">Steinernema carpocapsae</name>
    <name type="common">Entomopathogenic nematode</name>
    <dbReference type="NCBI Taxonomy" id="34508"/>
    <lineage>
        <taxon>Eukaryota</taxon>
        <taxon>Metazoa</taxon>
        <taxon>Ecdysozoa</taxon>
        <taxon>Nematoda</taxon>
        <taxon>Chromadorea</taxon>
        <taxon>Rhabditida</taxon>
        <taxon>Tylenchina</taxon>
        <taxon>Panagrolaimomorpha</taxon>
        <taxon>Strongyloidoidea</taxon>
        <taxon>Steinernematidae</taxon>
        <taxon>Steinernema</taxon>
    </lineage>
</organism>
<protein>
    <recommendedName>
        <fullName evidence="3">Skp1-related protein</fullName>
    </recommendedName>
</protein>
<dbReference type="SUPFAM" id="SSF81382">
    <property type="entry name" value="Skp1 dimerisation domain-like"/>
    <property type="match status" value="1"/>
</dbReference>
<reference evidence="7 8" key="2">
    <citation type="journal article" date="2019" name="G3 (Bethesda)">
        <title>Hybrid Assembly of the Genome of the Entomopathogenic Nematode Steinernema carpocapsae Identifies the X-Chromosome.</title>
        <authorList>
            <person name="Serra L."/>
            <person name="Macchietto M."/>
            <person name="Macias-Munoz A."/>
            <person name="McGill C.J."/>
            <person name="Rodriguez I.M."/>
            <person name="Rodriguez B."/>
            <person name="Murad R."/>
            <person name="Mortazavi A."/>
        </authorList>
    </citation>
    <scope>NUCLEOTIDE SEQUENCE [LARGE SCALE GENOMIC DNA]</scope>
    <source>
        <strain evidence="7 8">ALL</strain>
    </source>
</reference>
<dbReference type="InterPro" id="IPR016073">
    <property type="entry name" value="Skp1_comp_POZ"/>
</dbReference>
<keyword evidence="2 3" id="KW-0833">Ubl conjugation pathway</keyword>
<evidence type="ECO:0000313" key="8">
    <source>
        <dbReference type="Proteomes" id="UP000298663"/>
    </source>
</evidence>
<dbReference type="Gene3D" id="3.30.710.10">
    <property type="entry name" value="Potassium Channel Kv1.1, Chain A"/>
    <property type="match status" value="1"/>
</dbReference>
<dbReference type="PIRSF" id="PIRSF028729">
    <property type="entry name" value="E3_ubiquit_lig_SCF_Skp"/>
    <property type="match status" value="1"/>
</dbReference>
<name>A0A4U5N4K7_STECR</name>
<dbReference type="Pfam" id="PF03931">
    <property type="entry name" value="Skp1_POZ"/>
    <property type="match status" value="1"/>
</dbReference>
<dbReference type="InterPro" id="IPR001232">
    <property type="entry name" value="SKP1-like"/>
</dbReference>
<dbReference type="InterPro" id="IPR011333">
    <property type="entry name" value="SKP1/BTB/POZ_sf"/>
</dbReference>
<dbReference type="InterPro" id="IPR016897">
    <property type="entry name" value="SKP1"/>
</dbReference>
<keyword evidence="8" id="KW-1185">Reference proteome</keyword>
<comment type="similarity">
    <text evidence="1 3">Belongs to the SKP1 family.</text>
</comment>
<dbReference type="Proteomes" id="UP000298663">
    <property type="component" value="Unassembled WGS sequence"/>
</dbReference>
<dbReference type="SMART" id="SM00512">
    <property type="entry name" value="Skp1"/>
    <property type="match status" value="1"/>
</dbReference>
<proteinExistence type="inferred from homology"/>
<evidence type="ECO:0000313" key="7">
    <source>
        <dbReference type="EMBL" id="TKR77133.1"/>
    </source>
</evidence>
<dbReference type="STRING" id="34508.A0A4U5N4K7"/>
<sequence length="175" mass="20086">MQTIKLQAMDGDIVEVDREAMRCSGLIQKLLEIYEEHGGPDKEIPVEHASGPVLRKIVVWCEHHKDDATQDESKMEEGAGEQKEDGDDKKVPEDVAAFDKHFVRVEQNFLMEMLTVANYMEMEPLMKLLTTAIAQLLKGKKAEVIREQFNVTCDFTPERLKRIEAQNAWVDQKEK</sequence>
<dbReference type="PANTHER" id="PTHR11165">
    <property type="entry name" value="SKP1"/>
    <property type="match status" value="1"/>
</dbReference>
<evidence type="ECO:0000256" key="3">
    <source>
        <dbReference type="PIRNR" id="PIRNR028729"/>
    </source>
</evidence>
<dbReference type="GO" id="GO:0016567">
    <property type="term" value="P:protein ubiquitination"/>
    <property type="evidence" value="ECO:0007669"/>
    <property type="project" value="UniProtKB-UniPathway"/>
</dbReference>
<feature type="region of interest" description="Disordered" evidence="4">
    <location>
        <begin position="68"/>
        <end position="90"/>
    </location>
</feature>
<dbReference type="Pfam" id="PF01466">
    <property type="entry name" value="Skp1"/>
    <property type="match status" value="1"/>
</dbReference>
<dbReference type="AlphaFoldDB" id="A0A4U5N4K7"/>
<feature type="domain" description="SKP1 component dimerisation" evidence="5">
    <location>
        <begin position="124"/>
        <end position="169"/>
    </location>
</feature>
<evidence type="ECO:0000256" key="2">
    <source>
        <dbReference type="ARBA" id="ARBA00022786"/>
    </source>
</evidence>
<dbReference type="UniPathway" id="UPA00143"/>
<gene>
    <name evidence="7" type="ORF">L596_018157</name>
</gene>
<comment type="function">
    <text evidence="3">Probable essential component of SCF (SKP1-CUL1-F-box protein) E3 ubiquitin-protein ligase complexes, which mediate the ubiquitination and subsequent proteasomal degradation of target proteins. Regulates cell proliferation during embryonic and larval development.</text>
</comment>
<dbReference type="SUPFAM" id="SSF54695">
    <property type="entry name" value="POZ domain"/>
    <property type="match status" value="1"/>
</dbReference>
<feature type="domain" description="SKP1 component POZ" evidence="6">
    <location>
        <begin position="3"/>
        <end position="66"/>
    </location>
</feature>